<evidence type="ECO:0000313" key="16">
    <source>
        <dbReference type="EMBL" id="SMC84304.1"/>
    </source>
</evidence>
<feature type="transmembrane region" description="Helical" evidence="13">
    <location>
        <begin position="343"/>
        <end position="364"/>
    </location>
</feature>
<feature type="transmembrane region" description="Helical" evidence="13">
    <location>
        <begin position="370"/>
        <end position="391"/>
    </location>
</feature>
<dbReference type="GO" id="GO:0015079">
    <property type="term" value="F:potassium ion transmembrane transporter activity"/>
    <property type="evidence" value="ECO:0007669"/>
    <property type="project" value="UniProtKB-UniRule"/>
</dbReference>
<evidence type="ECO:0000256" key="10">
    <source>
        <dbReference type="ARBA" id="ARBA00022989"/>
    </source>
</evidence>
<feature type="transmembrane region" description="Helical" evidence="13">
    <location>
        <begin position="145"/>
        <end position="163"/>
    </location>
</feature>
<dbReference type="GO" id="GO:0005886">
    <property type="term" value="C:plasma membrane"/>
    <property type="evidence" value="ECO:0007669"/>
    <property type="project" value="UniProtKB-SubCell"/>
</dbReference>
<comment type="subcellular location">
    <subcellularLocation>
        <location evidence="13">Cell membrane</location>
        <topology evidence="13">Multi-pass membrane protein</topology>
    </subcellularLocation>
    <subcellularLocation>
        <location evidence="1">Membrane</location>
        <topology evidence="1">Multi-pass membrane protein</topology>
    </subcellularLocation>
</comment>
<keyword evidence="8 13" id="KW-0769">Symport</keyword>
<keyword evidence="12 13" id="KW-0472">Membrane</keyword>
<feature type="transmembrane region" description="Helical" evidence="13">
    <location>
        <begin position="403"/>
        <end position="422"/>
    </location>
</feature>
<keyword evidence="3 13" id="KW-0813">Transport</keyword>
<evidence type="ECO:0000256" key="6">
    <source>
        <dbReference type="ARBA" id="ARBA00022538"/>
    </source>
</evidence>
<keyword evidence="6 13" id="KW-0633">Potassium transport</keyword>
<dbReference type="Pfam" id="PF02705">
    <property type="entry name" value="K_trans"/>
    <property type="match status" value="1"/>
</dbReference>
<protein>
    <recommendedName>
        <fullName evidence="13">Probable potassium transport system protein Kup</fullName>
    </recommendedName>
</protein>
<comment type="catalytic activity">
    <reaction evidence="13">
        <text>K(+)(in) + H(+)(in) = K(+)(out) + H(+)(out)</text>
        <dbReference type="Rhea" id="RHEA:28490"/>
        <dbReference type="ChEBI" id="CHEBI:15378"/>
        <dbReference type="ChEBI" id="CHEBI:29103"/>
    </reaction>
</comment>
<evidence type="ECO:0000256" key="1">
    <source>
        <dbReference type="ARBA" id="ARBA00004141"/>
    </source>
</evidence>
<dbReference type="PANTHER" id="PTHR30540:SF79">
    <property type="entry name" value="LOW AFFINITY POTASSIUM TRANSPORT SYSTEM PROTEIN KUP"/>
    <property type="match status" value="1"/>
</dbReference>
<evidence type="ECO:0000256" key="11">
    <source>
        <dbReference type="ARBA" id="ARBA00023065"/>
    </source>
</evidence>
<dbReference type="InterPro" id="IPR023051">
    <property type="entry name" value="Kup"/>
</dbReference>
<evidence type="ECO:0000256" key="2">
    <source>
        <dbReference type="ARBA" id="ARBA00007019"/>
    </source>
</evidence>
<dbReference type="GO" id="GO:0015293">
    <property type="term" value="F:symporter activity"/>
    <property type="evidence" value="ECO:0007669"/>
    <property type="project" value="UniProtKB-UniRule"/>
</dbReference>
<feature type="transmembrane region" description="Helical" evidence="13">
    <location>
        <begin position="253"/>
        <end position="274"/>
    </location>
</feature>
<dbReference type="InterPro" id="IPR003855">
    <property type="entry name" value="K+_transporter"/>
</dbReference>
<dbReference type="HAMAP" id="MF_01522">
    <property type="entry name" value="Kup"/>
    <property type="match status" value="1"/>
</dbReference>
<keyword evidence="10 13" id="KW-1133">Transmembrane helix</keyword>
<evidence type="ECO:0000259" key="14">
    <source>
        <dbReference type="Pfam" id="PF02705"/>
    </source>
</evidence>
<feature type="domain" description="K+ potassium transporter C-terminal" evidence="15">
    <location>
        <begin position="485"/>
        <end position="627"/>
    </location>
</feature>
<feature type="transmembrane region" description="Helical" evidence="13">
    <location>
        <begin position="294"/>
        <end position="322"/>
    </location>
</feature>
<comment type="function">
    <text evidence="13">Transport of potassium into the cell. Likely operates as a K(+):H(+) symporter.</text>
</comment>
<reference evidence="16 17" key="1">
    <citation type="submission" date="2017-04" db="EMBL/GenBank/DDBJ databases">
        <authorList>
            <person name="Afonso C.L."/>
            <person name="Miller P.J."/>
            <person name="Scott M.A."/>
            <person name="Spackman E."/>
            <person name="Goraichik I."/>
            <person name="Dimitrov K.M."/>
            <person name="Suarez D.L."/>
            <person name="Swayne D.E."/>
        </authorList>
    </citation>
    <scope>NUCLEOTIDE SEQUENCE [LARGE SCALE GENOMIC DNA]</scope>
    <source>
        <strain evidence="16 17">CGMCC 1.10972</strain>
    </source>
</reference>
<organism evidence="16 17">
    <name type="scientific">Fulvimarina manganoxydans</name>
    <dbReference type="NCBI Taxonomy" id="937218"/>
    <lineage>
        <taxon>Bacteria</taxon>
        <taxon>Pseudomonadati</taxon>
        <taxon>Pseudomonadota</taxon>
        <taxon>Alphaproteobacteria</taxon>
        <taxon>Hyphomicrobiales</taxon>
        <taxon>Aurantimonadaceae</taxon>
        <taxon>Fulvimarina</taxon>
    </lineage>
</organism>
<keyword evidence="11 13" id="KW-0406">Ion transport</keyword>
<evidence type="ECO:0000259" key="15">
    <source>
        <dbReference type="Pfam" id="PF22776"/>
    </source>
</evidence>
<evidence type="ECO:0000256" key="8">
    <source>
        <dbReference type="ARBA" id="ARBA00022847"/>
    </source>
</evidence>
<dbReference type="AlphaFoldDB" id="A0A1W2CH68"/>
<name>A0A1W2CH68_9HYPH</name>
<comment type="similarity">
    <text evidence="2 13">Belongs to the HAK/KUP transporter (TC 2.A.72) family.</text>
</comment>
<feature type="domain" description="K+ potassium transporter integral membrane" evidence="14">
    <location>
        <begin position="19"/>
        <end position="470"/>
    </location>
</feature>
<dbReference type="OrthoDB" id="9805577at2"/>
<dbReference type="Pfam" id="PF22776">
    <property type="entry name" value="K_trans_C"/>
    <property type="match status" value="1"/>
</dbReference>
<keyword evidence="17" id="KW-1185">Reference proteome</keyword>
<keyword evidence="9 13" id="KW-0630">Potassium</keyword>
<evidence type="ECO:0000313" key="17">
    <source>
        <dbReference type="Proteomes" id="UP000192656"/>
    </source>
</evidence>
<keyword evidence="5" id="KW-0997">Cell inner membrane</keyword>
<dbReference type="InterPro" id="IPR053951">
    <property type="entry name" value="K_trans_N"/>
</dbReference>
<feature type="transmembrane region" description="Helical" evidence="13">
    <location>
        <begin position="53"/>
        <end position="74"/>
    </location>
</feature>
<evidence type="ECO:0000256" key="13">
    <source>
        <dbReference type="HAMAP-Rule" id="MF_01522"/>
    </source>
</evidence>
<dbReference type="PANTHER" id="PTHR30540">
    <property type="entry name" value="OSMOTIC STRESS POTASSIUM TRANSPORTER"/>
    <property type="match status" value="1"/>
</dbReference>
<dbReference type="Gene3D" id="1.20.1740.10">
    <property type="entry name" value="Amino acid/polyamine transporter I"/>
    <property type="match status" value="1"/>
</dbReference>
<feature type="transmembrane region" description="Helical" evidence="13">
    <location>
        <begin position="175"/>
        <end position="195"/>
    </location>
</feature>
<dbReference type="EMBL" id="FWXR01000010">
    <property type="protein sequence ID" value="SMC84304.1"/>
    <property type="molecule type" value="Genomic_DNA"/>
</dbReference>
<dbReference type="Proteomes" id="UP000192656">
    <property type="component" value="Unassembled WGS sequence"/>
</dbReference>
<dbReference type="RefSeq" id="WP_084410315.1">
    <property type="nucleotide sequence ID" value="NZ_FWXR01000010.1"/>
</dbReference>
<evidence type="ECO:0000256" key="3">
    <source>
        <dbReference type="ARBA" id="ARBA00022448"/>
    </source>
</evidence>
<feature type="transmembrane region" description="Helical" evidence="13">
    <location>
        <begin position="428"/>
        <end position="449"/>
    </location>
</feature>
<evidence type="ECO:0000256" key="9">
    <source>
        <dbReference type="ARBA" id="ARBA00022958"/>
    </source>
</evidence>
<accession>A0A1W2CH68</accession>
<evidence type="ECO:0000256" key="12">
    <source>
        <dbReference type="ARBA" id="ARBA00023136"/>
    </source>
</evidence>
<dbReference type="STRING" id="937218.SAMN06297251_11021"/>
<proteinExistence type="inferred from homology"/>
<dbReference type="InterPro" id="IPR053952">
    <property type="entry name" value="K_trans_C"/>
</dbReference>
<gene>
    <name evidence="13" type="primary">kup</name>
    <name evidence="16" type="ORF">SAMN06297251_11021</name>
</gene>
<sequence length="630" mass="66105">MSSAAKTPSPSLSVRPALVIAALGVVFGDIGTSPLYAFRVALGAAGGSDAASVFGVLSLVFWSLILVVSVKYVALILRVDNGGEGGILALAALLELHRRSGTRSKRLLAFVAMAGAALLFGDAVITPAISVLSAVEGVADIDPELKGATVPIATVILATLFVAQRFGVGRIGAVFGPVMLAWFALLALAGLPAILDHPGVLAALLPHHGLTLMFERPFVASAVLGAVFLAVTGGEALYADLGQFGRRAIARAWLLVALPALLINYFGQGALILASGGSLDGSFYALFPGWLLPVVVALATAATVIASQAVLTGLASLGSQAVRLGLLPPTRILHQSPDNPHELYLPAVNLMVGIATIAVVWLYGSSDALADAYGIAVAGAMVTTTILYVTYRLKHARRARSRVLRLYALATGLLLLDAVFVLANADKILSGGALPIGLSALVMLIAIAWRTGQERMSELQSSGTANSTELLRRLGAKSPTCERPAVFLMRPGSYAPRACAQLLDLAGLKFRTSLLVTVWTASTPRVKPETRLSITQMSEGISRIDLRVGYMQTVNLPALLGETFAKLGIDADDVTYIVNLERPIAPRISASPRGLLLALYTILARLAWRGADKFSLPPTRVLEVGMPRRL</sequence>
<feature type="transmembrane region" description="Helical" evidence="13">
    <location>
        <begin position="107"/>
        <end position="133"/>
    </location>
</feature>
<evidence type="ECO:0000256" key="5">
    <source>
        <dbReference type="ARBA" id="ARBA00022519"/>
    </source>
</evidence>
<feature type="transmembrane region" description="Helical" evidence="13">
    <location>
        <begin position="218"/>
        <end position="241"/>
    </location>
</feature>
<keyword evidence="7 13" id="KW-0812">Transmembrane</keyword>
<keyword evidence="4 13" id="KW-1003">Cell membrane</keyword>
<evidence type="ECO:0000256" key="4">
    <source>
        <dbReference type="ARBA" id="ARBA00022475"/>
    </source>
</evidence>
<evidence type="ECO:0000256" key="7">
    <source>
        <dbReference type="ARBA" id="ARBA00022692"/>
    </source>
</evidence>